<dbReference type="Proteomes" id="UP000759537">
    <property type="component" value="Unassembled WGS sequence"/>
</dbReference>
<comment type="caution">
    <text evidence="1">The sequence shown here is derived from an EMBL/GenBank/DDBJ whole genome shotgun (WGS) entry which is preliminary data.</text>
</comment>
<reference evidence="1" key="1">
    <citation type="submission" date="2019-10" db="EMBL/GenBank/DDBJ databases">
        <authorList>
            <consortium name="DOE Joint Genome Institute"/>
            <person name="Kuo A."/>
            <person name="Miyauchi S."/>
            <person name="Kiss E."/>
            <person name="Drula E."/>
            <person name="Kohler A."/>
            <person name="Sanchez-Garcia M."/>
            <person name="Andreopoulos B."/>
            <person name="Barry K.W."/>
            <person name="Bonito G."/>
            <person name="Buee M."/>
            <person name="Carver A."/>
            <person name="Chen C."/>
            <person name="Cichocki N."/>
            <person name="Clum A."/>
            <person name="Culley D."/>
            <person name="Crous P.W."/>
            <person name="Fauchery L."/>
            <person name="Girlanda M."/>
            <person name="Hayes R."/>
            <person name="Keri Z."/>
            <person name="LaButti K."/>
            <person name="Lipzen A."/>
            <person name="Lombard V."/>
            <person name="Magnuson J."/>
            <person name="Maillard F."/>
            <person name="Morin E."/>
            <person name="Murat C."/>
            <person name="Nolan M."/>
            <person name="Ohm R."/>
            <person name="Pangilinan J."/>
            <person name="Pereira M."/>
            <person name="Perotto S."/>
            <person name="Peter M."/>
            <person name="Riley R."/>
            <person name="Sitrit Y."/>
            <person name="Stielow B."/>
            <person name="Szollosi G."/>
            <person name="Zifcakova L."/>
            <person name="Stursova M."/>
            <person name="Spatafora J.W."/>
            <person name="Tedersoo L."/>
            <person name="Vaario L.-M."/>
            <person name="Yamada A."/>
            <person name="Yan M."/>
            <person name="Wang P."/>
            <person name="Xu J."/>
            <person name="Bruns T."/>
            <person name="Baldrian P."/>
            <person name="Vilgalys R."/>
            <person name="Henrissat B."/>
            <person name="Grigoriev I.V."/>
            <person name="Hibbett D."/>
            <person name="Nagy L.G."/>
            <person name="Martin F.M."/>
        </authorList>
    </citation>
    <scope>NUCLEOTIDE SEQUENCE</scope>
    <source>
        <strain evidence="1">Prilba</strain>
    </source>
</reference>
<gene>
    <name evidence="1" type="ORF">DFH94DRAFT_707303</name>
</gene>
<name>A0A9P5TDE3_9AGAM</name>
<dbReference type="AlphaFoldDB" id="A0A9P5TDE3"/>
<proteinExistence type="predicted"/>
<sequence>MLIIALFFDFVYPSSLYVHRPSPMTDLHARTEECDPLFFALVMSTLASTSVQLPRSYRSYLSLDD</sequence>
<reference evidence="1" key="2">
    <citation type="journal article" date="2020" name="Nat. Commun.">
        <title>Large-scale genome sequencing of mycorrhizal fungi provides insights into the early evolution of symbiotic traits.</title>
        <authorList>
            <person name="Miyauchi S."/>
            <person name="Kiss E."/>
            <person name="Kuo A."/>
            <person name="Drula E."/>
            <person name="Kohler A."/>
            <person name="Sanchez-Garcia M."/>
            <person name="Morin E."/>
            <person name="Andreopoulos B."/>
            <person name="Barry K.W."/>
            <person name="Bonito G."/>
            <person name="Buee M."/>
            <person name="Carver A."/>
            <person name="Chen C."/>
            <person name="Cichocki N."/>
            <person name="Clum A."/>
            <person name="Culley D."/>
            <person name="Crous P.W."/>
            <person name="Fauchery L."/>
            <person name="Girlanda M."/>
            <person name="Hayes R.D."/>
            <person name="Keri Z."/>
            <person name="LaButti K."/>
            <person name="Lipzen A."/>
            <person name="Lombard V."/>
            <person name="Magnuson J."/>
            <person name="Maillard F."/>
            <person name="Murat C."/>
            <person name="Nolan M."/>
            <person name="Ohm R.A."/>
            <person name="Pangilinan J."/>
            <person name="Pereira M.F."/>
            <person name="Perotto S."/>
            <person name="Peter M."/>
            <person name="Pfister S."/>
            <person name="Riley R."/>
            <person name="Sitrit Y."/>
            <person name="Stielow J.B."/>
            <person name="Szollosi G."/>
            <person name="Zifcakova L."/>
            <person name="Stursova M."/>
            <person name="Spatafora J.W."/>
            <person name="Tedersoo L."/>
            <person name="Vaario L.M."/>
            <person name="Yamada A."/>
            <person name="Yan M."/>
            <person name="Wang P."/>
            <person name="Xu J."/>
            <person name="Bruns T."/>
            <person name="Baldrian P."/>
            <person name="Vilgalys R."/>
            <person name="Dunand C."/>
            <person name="Henrissat B."/>
            <person name="Grigoriev I.V."/>
            <person name="Hibbett D."/>
            <person name="Nagy L.G."/>
            <person name="Martin F.M."/>
        </authorList>
    </citation>
    <scope>NUCLEOTIDE SEQUENCE</scope>
    <source>
        <strain evidence="1">Prilba</strain>
    </source>
</reference>
<organism evidence="1 2">
    <name type="scientific">Russula ochroleuca</name>
    <dbReference type="NCBI Taxonomy" id="152965"/>
    <lineage>
        <taxon>Eukaryota</taxon>
        <taxon>Fungi</taxon>
        <taxon>Dikarya</taxon>
        <taxon>Basidiomycota</taxon>
        <taxon>Agaricomycotina</taxon>
        <taxon>Agaricomycetes</taxon>
        <taxon>Russulales</taxon>
        <taxon>Russulaceae</taxon>
        <taxon>Russula</taxon>
    </lineage>
</organism>
<evidence type="ECO:0000313" key="1">
    <source>
        <dbReference type="EMBL" id="KAF8485718.1"/>
    </source>
</evidence>
<accession>A0A9P5TDE3</accession>
<keyword evidence="2" id="KW-1185">Reference proteome</keyword>
<evidence type="ECO:0000313" key="2">
    <source>
        <dbReference type="Proteomes" id="UP000759537"/>
    </source>
</evidence>
<dbReference type="OrthoDB" id="1708823at2759"/>
<dbReference type="EMBL" id="WHVB01000002">
    <property type="protein sequence ID" value="KAF8485718.1"/>
    <property type="molecule type" value="Genomic_DNA"/>
</dbReference>
<protein>
    <submittedName>
        <fullName evidence="1">Uncharacterized protein</fullName>
    </submittedName>
</protein>